<accession>A0A0G1C9N4</accession>
<dbReference type="EMBL" id="LCDD01000018">
    <property type="protein sequence ID" value="KKS46343.1"/>
    <property type="molecule type" value="Genomic_DNA"/>
</dbReference>
<name>A0A0G1C9N4_9BACT</name>
<comment type="caution">
    <text evidence="1">The sequence shown here is derived from an EMBL/GenBank/DDBJ whole genome shotgun (WGS) entry which is preliminary data.</text>
</comment>
<organism evidence="1 2">
    <name type="scientific">Candidatus Gottesmanbacteria bacterium GW2011_GWA2_42_18</name>
    <dbReference type="NCBI Taxonomy" id="1618442"/>
    <lineage>
        <taxon>Bacteria</taxon>
        <taxon>Candidatus Gottesmaniibacteriota</taxon>
    </lineage>
</organism>
<dbReference type="Proteomes" id="UP000034320">
    <property type="component" value="Unassembled WGS sequence"/>
</dbReference>
<protein>
    <submittedName>
        <fullName evidence="1">Uncharacterized protein</fullName>
    </submittedName>
</protein>
<evidence type="ECO:0000313" key="2">
    <source>
        <dbReference type="Proteomes" id="UP000034320"/>
    </source>
</evidence>
<reference evidence="1 2" key="1">
    <citation type="journal article" date="2015" name="Nature">
        <title>rRNA introns, odd ribosomes, and small enigmatic genomes across a large radiation of phyla.</title>
        <authorList>
            <person name="Brown C.T."/>
            <person name="Hug L.A."/>
            <person name="Thomas B.C."/>
            <person name="Sharon I."/>
            <person name="Castelle C.J."/>
            <person name="Singh A."/>
            <person name="Wilkins M.J."/>
            <person name="Williams K.H."/>
            <person name="Banfield J.F."/>
        </authorList>
    </citation>
    <scope>NUCLEOTIDE SEQUENCE [LARGE SCALE GENOMIC DNA]</scope>
</reference>
<gene>
    <name evidence="1" type="ORF">UV09_C0018G0019</name>
</gene>
<proteinExistence type="predicted"/>
<dbReference type="AntiFam" id="ANF00072">
    <property type="entry name" value="Shadow ORF (opposite TypA)"/>
</dbReference>
<evidence type="ECO:0000313" key="1">
    <source>
        <dbReference type="EMBL" id="KKS46343.1"/>
    </source>
</evidence>
<sequence length="179" mass="20247">MFSLAKPKFLISSSAIFCGWAVGKSILLTIGEIYMAWCIDQVKNILLTFKSVFHPDRCQFDGYTPFPFNRIGIQNLIHHFSFFDSSGDFQYPVCQSTFSMVYMSYYGKISDKFRVSHDSKINQGDEFYVYLFSHVSAGGFEPPTDSLRGSCSTVELCAPGAPRGNRTPISGSEDRYFIR</sequence>
<dbReference type="AlphaFoldDB" id="A0A0G1C9N4"/>